<feature type="region of interest" description="Disordered" evidence="1">
    <location>
        <begin position="62"/>
        <end position="95"/>
    </location>
</feature>
<dbReference type="EMBL" id="JPKY01000143">
    <property type="protein sequence ID" value="KFH41166.1"/>
    <property type="molecule type" value="Genomic_DNA"/>
</dbReference>
<evidence type="ECO:0000313" key="2">
    <source>
        <dbReference type="EMBL" id="KFH41166.1"/>
    </source>
</evidence>
<feature type="region of interest" description="Disordered" evidence="1">
    <location>
        <begin position="108"/>
        <end position="127"/>
    </location>
</feature>
<protein>
    <submittedName>
        <fullName evidence="2">Uncharacterized protein</fullName>
    </submittedName>
</protein>
<name>A0A086SVN4_HAPC1</name>
<comment type="caution">
    <text evidence="2">The sequence shown here is derived from an EMBL/GenBank/DDBJ whole genome shotgun (WGS) entry which is preliminary data.</text>
</comment>
<feature type="compositionally biased region" description="Gly residues" evidence="1">
    <location>
        <begin position="81"/>
        <end position="91"/>
    </location>
</feature>
<dbReference type="STRING" id="857340.A0A086SVN4"/>
<proteinExistence type="predicted"/>
<dbReference type="OrthoDB" id="3923077at2759"/>
<dbReference type="AlphaFoldDB" id="A0A086SVN4"/>
<dbReference type="Proteomes" id="UP000029964">
    <property type="component" value="Unassembled WGS sequence"/>
</dbReference>
<keyword evidence="3" id="KW-1185">Reference proteome</keyword>
<sequence length="158" mass="17126">MRTTALTSMKSMDEYIFDTVDMLIYSGTENFVSALCASIPVIRPLWSKVVHGYISSEGSYPSRSYQLSDMQRSGDAERYIGGEGGGSGGRGPETRIYARGFKGVSDNNSEDSILRDTSTGSHGDKDVGNGIFCQTEIRVKSTKSGRENLAPLPHAKLS</sequence>
<accession>A0A086SVN4</accession>
<feature type="compositionally biased region" description="Polar residues" evidence="1">
    <location>
        <begin position="108"/>
        <end position="121"/>
    </location>
</feature>
<evidence type="ECO:0000313" key="3">
    <source>
        <dbReference type="Proteomes" id="UP000029964"/>
    </source>
</evidence>
<dbReference type="HOGENOM" id="CLU_1668868_0_0_1"/>
<gene>
    <name evidence="2" type="ORF">ACRE_081280</name>
</gene>
<evidence type="ECO:0000256" key="1">
    <source>
        <dbReference type="SAM" id="MobiDB-lite"/>
    </source>
</evidence>
<feature type="compositionally biased region" description="Polar residues" evidence="1">
    <location>
        <begin position="62"/>
        <end position="71"/>
    </location>
</feature>
<organism evidence="2 3">
    <name type="scientific">Hapsidospora chrysogenum (strain ATCC 11550 / CBS 779.69 / DSM 880 / IAM 14645 / JCM 23072 / IMI 49137)</name>
    <name type="common">Acremonium chrysogenum</name>
    <dbReference type="NCBI Taxonomy" id="857340"/>
    <lineage>
        <taxon>Eukaryota</taxon>
        <taxon>Fungi</taxon>
        <taxon>Dikarya</taxon>
        <taxon>Ascomycota</taxon>
        <taxon>Pezizomycotina</taxon>
        <taxon>Sordariomycetes</taxon>
        <taxon>Hypocreomycetidae</taxon>
        <taxon>Hypocreales</taxon>
        <taxon>Bionectriaceae</taxon>
        <taxon>Hapsidospora</taxon>
    </lineage>
</organism>
<reference evidence="3" key="1">
    <citation type="journal article" date="2014" name="Genome Announc.">
        <title>Genome sequence and annotation of Acremonium chrysogenum, producer of the beta-lactam antibiotic cephalosporin C.</title>
        <authorList>
            <person name="Terfehr D."/>
            <person name="Dahlmann T.A."/>
            <person name="Specht T."/>
            <person name="Zadra I."/>
            <person name="Kuernsteiner H."/>
            <person name="Kueck U."/>
        </authorList>
    </citation>
    <scope>NUCLEOTIDE SEQUENCE [LARGE SCALE GENOMIC DNA]</scope>
    <source>
        <strain evidence="3">ATCC 11550 / CBS 779.69 / DSM 880 / IAM 14645 / JCM 23072 / IMI 49137</strain>
    </source>
</reference>